<name>A0A8J3NUT7_9ACTN</name>
<dbReference type="AlphaFoldDB" id="A0A8J3NUT7"/>
<accession>A0A8J3NUT7</accession>
<evidence type="ECO:0000256" key="1">
    <source>
        <dbReference type="SAM" id="MobiDB-lite"/>
    </source>
</evidence>
<feature type="compositionally biased region" description="Basic and acidic residues" evidence="1">
    <location>
        <begin position="14"/>
        <end position="30"/>
    </location>
</feature>
<proteinExistence type="predicted"/>
<evidence type="ECO:0000313" key="2">
    <source>
        <dbReference type="EMBL" id="GIF93223.1"/>
    </source>
</evidence>
<keyword evidence="3" id="KW-1185">Reference proteome</keyword>
<reference evidence="2 3" key="1">
    <citation type="submission" date="2021-01" db="EMBL/GenBank/DDBJ databases">
        <title>Whole genome shotgun sequence of Catellatospora chokoriensis NBRC 107358.</title>
        <authorList>
            <person name="Komaki H."/>
            <person name="Tamura T."/>
        </authorList>
    </citation>
    <scope>NUCLEOTIDE SEQUENCE [LARGE SCALE GENOMIC DNA]</scope>
    <source>
        <strain evidence="2 3">NBRC 107358</strain>
    </source>
</reference>
<sequence>MLDDTPCPQGHDSSIGHKVNEVIHRADAGAERAVGPPAKRAGPATATASRAGLRAGPQGID</sequence>
<protein>
    <submittedName>
        <fullName evidence="2">Uncharacterized protein</fullName>
    </submittedName>
</protein>
<feature type="region of interest" description="Disordered" evidence="1">
    <location>
        <begin position="1"/>
        <end position="61"/>
    </location>
</feature>
<comment type="caution">
    <text evidence="2">The sequence shown here is derived from an EMBL/GenBank/DDBJ whole genome shotgun (WGS) entry which is preliminary data.</text>
</comment>
<organism evidence="2 3">
    <name type="scientific">Catellatospora chokoriensis</name>
    <dbReference type="NCBI Taxonomy" id="310353"/>
    <lineage>
        <taxon>Bacteria</taxon>
        <taxon>Bacillati</taxon>
        <taxon>Actinomycetota</taxon>
        <taxon>Actinomycetes</taxon>
        <taxon>Micromonosporales</taxon>
        <taxon>Micromonosporaceae</taxon>
        <taxon>Catellatospora</taxon>
    </lineage>
</organism>
<dbReference type="Proteomes" id="UP000619293">
    <property type="component" value="Unassembled WGS sequence"/>
</dbReference>
<dbReference type="EMBL" id="BONG01000058">
    <property type="protein sequence ID" value="GIF93223.1"/>
    <property type="molecule type" value="Genomic_DNA"/>
</dbReference>
<evidence type="ECO:0000313" key="3">
    <source>
        <dbReference type="Proteomes" id="UP000619293"/>
    </source>
</evidence>
<gene>
    <name evidence="2" type="ORF">Cch02nite_66670</name>
</gene>